<dbReference type="CDD" id="cd05483">
    <property type="entry name" value="retropepsin_like_bacteria"/>
    <property type="match status" value="1"/>
</dbReference>
<accession>A0ABU9CMZ0</accession>
<evidence type="ECO:0000313" key="3">
    <source>
        <dbReference type="EMBL" id="MEK8053200.1"/>
    </source>
</evidence>
<gene>
    <name evidence="3" type="ORF">AACH10_23295</name>
</gene>
<evidence type="ECO:0000259" key="2">
    <source>
        <dbReference type="PROSITE" id="PS50175"/>
    </source>
</evidence>
<protein>
    <submittedName>
        <fullName evidence="3">Retropepsin-like aspartic protease</fullName>
    </submittedName>
</protein>
<reference evidence="3 4" key="1">
    <citation type="submission" date="2024-04" db="EMBL/GenBank/DDBJ databases">
        <title>Novel species of the genus Ideonella isolated from streams.</title>
        <authorList>
            <person name="Lu H."/>
        </authorList>
    </citation>
    <scope>NUCLEOTIDE SEQUENCE [LARGE SCALE GENOMIC DNA]</scope>
    <source>
        <strain evidence="3 4">DXS22W</strain>
    </source>
</reference>
<name>A0ABU9CMZ0_9BURK</name>
<dbReference type="InterPro" id="IPR021109">
    <property type="entry name" value="Peptidase_aspartic_dom_sf"/>
</dbReference>
<dbReference type="NCBIfam" id="TIGR02281">
    <property type="entry name" value="clan_AA_DTGA"/>
    <property type="match status" value="1"/>
</dbReference>
<dbReference type="PROSITE" id="PS50175">
    <property type="entry name" value="ASP_PROT_RETROV"/>
    <property type="match status" value="1"/>
</dbReference>
<dbReference type="Proteomes" id="UP001365405">
    <property type="component" value="Unassembled WGS sequence"/>
</dbReference>
<dbReference type="InterPro" id="IPR001995">
    <property type="entry name" value="Peptidase_A2_cat"/>
</dbReference>
<evidence type="ECO:0000313" key="4">
    <source>
        <dbReference type="Proteomes" id="UP001365405"/>
    </source>
</evidence>
<dbReference type="EMBL" id="JBBUTH010000011">
    <property type="protein sequence ID" value="MEK8053200.1"/>
    <property type="molecule type" value="Genomic_DNA"/>
</dbReference>
<evidence type="ECO:0000256" key="1">
    <source>
        <dbReference type="ARBA" id="ARBA00022801"/>
    </source>
</evidence>
<dbReference type="InterPro" id="IPR034122">
    <property type="entry name" value="Retropepsin-like_bacterial"/>
</dbReference>
<dbReference type="PROSITE" id="PS00141">
    <property type="entry name" value="ASP_PROTEASE"/>
    <property type="match status" value="1"/>
</dbReference>
<keyword evidence="4" id="KW-1185">Reference proteome</keyword>
<feature type="domain" description="Peptidase A2" evidence="2">
    <location>
        <begin position="65"/>
        <end position="140"/>
    </location>
</feature>
<organism evidence="3 4">
    <name type="scientific">Pseudaquabacterium inlustre</name>
    <dbReference type="NCBI Taxonomy" id="2984192"/>
    <lineage>
        <taxon>Bacteria</taxon>
        <taxon>Pseudomonadati</taxon>
        <taxon>Pseudomonadota</taxon>
        <taxon>Betaproteobacteria</taxon>
        <taxon>Burkholderiales</taxon>
        <taxon>Sphaerotilaceae</taxon>
        <taxon>Pseudaquabacterium</taxon>
    </lineage>
</organism>
<dbReference type="Pfam" id="PF13975">
    <property type="entry name" value="gag-asp_proteas"/>
    <property type="match status" value="1"/>
</dbReference>
<keyword evidence="1" id="KW-0378">Hydrolase</keyword>
<dbReference type="RefSeq" id="WP_341412944.1">
    <property type="nucleotide sequence ID" value="NZ_JBBUTH010000011.1"/>
</dbReference>
<dbReference type="InterPro" id="IPR011969">
    <property type="entry name" value="Clan_AA_Asp_peptidase_C"/>
</dbReference>
<comment type="caution">
    <text evidence="3">The sequence shown here is derived from an EMBL/GenBank/DDBJ whole genome shotgun (WGS) entry which is preliminary data.</text>
</comment>
<dbReference type="SUPFAM" id="SSF50630">
    <property type="entry name" value="Acid proteases"/>
    <property type="match status" value="1"/>
</dbReference>
<dbReference type="Gene3D" id="2.40.70.10">
    <property type="entry name" value="Acid Proteases"/>
    <property type="match status" value="1"/>
</dbReference>
<proteinExistence type="predicted"/>
<sequence>MTEFPRSLKHVTVWLVLGTAVFLGVQAWQAQQQASQVRIDGRSIELRRGADGHFHWTGSVNGQAVQFLVDTGATRTALPLALAERLGLQPEARVSSATAGGVVQGWQTRADLVLDGGVRAERLPVTVLPQLGAPLLGMDVLSKLHFTQTDGVLRLSRP</sequence>
<dbReference type="InterPro" id="IPR001969">
    <property type="entry name" value="Aspartic_peptidase_AS"/>
</dbReference>